<protein>
    <submittedName>
        <fullName evidence="2">Uncharacterized protein</fullName>
    </submittedName>
</protein>
<name>A0A177EKR1_9MICR</name>
<dbReference type="AlphaFoldDB" id="A0A177EKR1"/>
<keyword evidence="1" id="KW-0812">Transmembrane</keyword>
<dbReference type="GeneID" id="93648387"/>
<dbReference type="EMBL" id="LTDL01000006">
    <property type="protein sequence ID" value="OAG32286.1"/>
    <property type="molecule type" value="Genomic_DNA"/>
</dbReference>
<dbReference type="RefSeq" id="XP_067545728.1">
    <property type="nucleotide sequence ID" value="XM_067689455.1"/>
</dbReference>
<sequence>MAQFNIYPSAIYAGLSVLLITGIIQCLVYYHRNRKPEENTGPVSHNAPKTSGEVTDITETLDSADTAWTLNSNISGGWTKLTIALFKKSGNMLMMSDTVQGLHIMKIQKSGLALYLDRMGLNDIPSRIEPGIVFCDLSIVGNWRGEYATHEPIVHRLTKLLWALGSVHVKTLYIEKFHLPEEALSPIDSGIPIPITKMLSINNVSNTFLEWICMAVDLSKCEEAIILEVAECATPSIACLTHLRLRVSSGLSLAKLPNLKILDPPLLLLACNNGLLALYKLSSQVRIATSAAMVIIEGNWHEMHMDVSIWNAIYKTERSILVKEKLTLNFRCLKDLSNPQKPLPGVKHLVIQHSVGLNLTYKAFFTLAMEWLVVTDSKEINKVTIHMMELLVVESDDDIPCIELRKLVKNRWSALFRGKSLWLNDVNVALLPVSKISVSGLMNTIRGSFRRKTHRLNMK</sequence>
<keyword evidence="1" id="KW-0472">Membrane</keyword>
<reference evidence="2 3" key="1">
    <citation type="submission" date="2016-02" db="EMBL/GenBank/DDBJ databases">
        <title>Discovery of a natural microsporidian pathogen with a broad tissue tropism in Caenorhabditis elegans.</title>
        <authorList>
            <person name="Luallen R.J."/>
            <person name="Reinke A.W."/>
            <person name="Tong L."/>
            <person name="Botts M.R."/>
            <person name="Felix M.-A."/>
            <person name="Troemel E.R."/>
        </authorList>
    </citation>
    <scope>NUCLEOTIDE SEQUENCE [LARGE SCALE GENOMIC DNA]</scope>
    <source>
        <strain evidence="2 3">JUm2807</strain>
    </source>
</reference>
<evidence type="ECO:0000256" key="1">
    <source>
        <dbReference type="SAM" id="Phobius"/>
    </source>
</evidence>
<evidence type="ECO:0000313" key="3">
    <source>
        <dbReference type="Proteomes" id="UP000185944"/>
    </source>
</evidence>
<keyword evidence="3" id="KW-1185">Reference proteome</keyword>
<comment type="caution">
    <text evidence="2">The sequence shown here is derived from an EMBL/GenBank/DDBJ whole genome shotgun (WGS) entry which is preliminary data.</text>
</comment>
<dbReference type="VEuPathDB" id="MicrosporidiaDB:NEDG_02037"/>
<keyword evidence="1" id="KW-1133">Transmembrane helix</keyword>
<feature type="transmembrane region" description="Helical" evidence="1">
    <location>
        <begin position="6"/>
        <end position="30"/>
    </location>
</feature>
<evidence type="ECO:0000313" key="2">
    <source>
        <dbReference type="EMBL" id="OAG32286.1"/>
    </source>
</evidence>
<organism evidence="2 3">
    <name type="scientific">Nematocida displodere</name>
    <dbReference type="NCBI Taxonomy" id="1805483"/>
    <lineage>
        <taxon>Eukaryota</taxon>
        <taxon>Fungi</taxon>
        <taxon>Fungi incertae sedis</taxon>
        <taxon>Microsporidia</taxon>
        <taxon>Nematocida</taxon>
    </lineage>
</organism>
<proteinExistence type="predicted"/>
<dbReference type="Proteomes" id="UP000185944">
    <property type="component" value="Unassembled WGS sequence"/>
</dbReference>
<accession>A0A177EKR1</accession>
<gene>
    <name evidence="2" type="ORF">NEDG_02037</name>
</gene>